<accession>A0A0F9VFD0</accession>
<evidence type="ECO:0000313" key="1">
    <source>
        <dbReference type="EMBL" id="KKN98497.1"/>
    </source>
</evidence>
<dbReference type="EMBL" id="LAZR01000051">
    <property type="protein sequence ID" value="KKN98497.1"/>
    <property type="molecule type" value="Genomic_DNA"/>
</dbReference>
<proteinExistence type="predicted"/>
<name>A0A0F9VFD0_9ZZZZ</name>
<comment type="caution">
    <text evidence="1">The sequence shown here is derived from an EMBL/GenBank/DDBJ whole genome shotgun (WGS) entry which is preliminary data.</text>
</comment>
<reference evidence="1" key="1">
    <citation type="journal article" date="2015" name="Nature">
        <title>Complex archaea that bridge the gap between prokaryotes and eukaryotes.</title>
        <authorList>
            <person name="Spang A."/>
            <person name="Saw J.H."/>
            <person name="Jorgensen S.L."/>
            <person name="Zaremba-Niedzwiedzka K."/>
            <person name="Martijn J."/>
            <person name="Lind A.E."/>
            <person name="van Eijk R."/>
            <person name="Schleper C."/>
            <person name="Guy L."/>
            <person name="Ettema T.J."/>
        </authorList>
    </citation>
    <scope>NUCLEOTIDE SEQUENCE</scope>
</reference>
<protein>
    <submittedName>
        <fullName evidence="1">Uncharacterized protein</fullName>
    </submittedName>
</protein>
<dbReference type="AlphaFoldDB" id="A0A0F9VFD0"/>
<gene>
    <name evidence="1" type="ORF">LCGC14_0146080</name>
</gene>
<organism evidence="1">
    <name type="scientific">marine sediment metagenome</name>
    <dbReference type="NCBI Taxonomy" id="412755"/>
    <lineage>
        <taxon>unclassified sequences</taxon>
        <taxon>metagenomes</taxon>
        <taxon>ecological metagenomes</taxon>
    </lineage>
</organism>
<sequence length="70" mass="8171">MAYIIGLMTPEEIERMEDKGWEVDDLPPNMLKFFTEDIKEEDKMGMEYKSVFVDGNVDQILGAIHYIKNV</sequence>